<feature type="compositionally biased region" description="Polar residues" evidence="1">
    <location>
        <begin position="21"/>
        <end position="35"/>
    </location>
</feature>
<feature type="region of interest" description="Disordered" evidence="1">
    <location>
        <begin position="1"/>
        <end position="35"/>
    </location>
</feature>
<proteinExistence type="predicted"/>
<dbReference type="EMBL" id="JAVFWL010000001">
    <property type="protein sequence ID" value="KAK6731005.1"/>
    <property type="molecule type" value="Genomic_DNA"/>
</dbReference>
<evidence type="ECO:0000313" key="3">
    <source>
        <dbReference type="Proteomes" id="UP001303046"/>
    </source>
</evidence>
<dbReference type="Proteomes" id="UP001303046">
    <property type="component" value="Unassembled WGS sequence"/>
</dbReference>
<sequence>MYGSQAKGKQVLDFAGKTRPRANSFTNNDHNRQTENSLEVTVNSFDGLWKESKRFHSKVFSLKKNEKFQ</sequence>
<evidence type="ECO:0000256" key="1">
    <source>
        <dbReference type="SAM" id="MobiDB-lite"/>
    </source>
</evidence>
<gene>
    <name evidence="2" type="primary">Necator_chrI.g3591</name>
    <name evidence="2" type="ORF">RB195_007462</name>
</gene>
<keyword evidence="3" id="KW-1185">Reference proteome</keyword>
<reference evidence="2 3" key="1">
    <citation type="submission" date="2023-08" db="EMBL/GenBank/DDBJ databases">
        <title>A Necator americanus chromosomal reference genome.</title>
        <authorList>
            <person name="Ilik V."/>
            <person name="Petrzelkova K.J."/>
            <person name="Pardy F."/>
            <person name="Fuh T."/>
            <person name="Niatou-Singa F.S."/>
            <person name="Gouil Q."/>
            <person name="Baker L."/>
            <person name="Ritchie M.E."/>
            <person name="Jex A.R."/>
            <person name="Gazzola D."/>
            <person name="Li H."/>
            <person name="Toshio Fujiwara R."/>
            <person name="Zhan B."/>
            <person name="Aroian R.V."/>
            <person name="Pafco B."/>
            <person name="Schwarz E.M."/>
        </authorList>
    </citation>
    <scope>NUCLEOTIDE SEQUENCE [LARGE SCALE GENOMIC DNA]</scope>
    <source>
        <strain evidence="2 3">Aroian</strain>
        <tissue evidence="2">Whole animal</tissue>
    </source>
</reference>
<comment type="caution">
    <text evidence="2">The sequence shown here is derived from an EMBL/GenBank/DDBJ whole genome shotgun (WGS) entry which is preliminary data.</text>
</comment>
<protein>
    <submittedName>
        <fullName evidence="2">Uncharacterized protein</fullName>
    </submittedName>
</protein>
<accession>A0ABR1BYM5</accession>
<name>A0ABR1BYM5_NECAM</name>
<organism evidence="2 3">
    <name type="scientific">Necator americanus</name>
    <name type="common">Human hookworm</name>
    <dbReference type="NCBI Taxonomy" id="51031"/>
    <lineage>
        <taxon>Eukaryota</taxon>
        <taxon>Metazoa</taxon>
        <taxon>Ecdysozoa</taxon>
        <taxon>Nematoda</taxon>
        <taxon>Chromadorea</taxon>
        <taxon>Rhabditida</taxon>
        <taxon>Rhabditina</taxon>
        <taxon>Rhabditomorpha</taxon>
        <taxon>Strongyloidea</taxon>
        <taxon>Ancylostomatidae</taxon>
        <taxon>Bunostominae</taxon>
        <taxon>Necator</taxon>
    </lineage>
</organism>
<evidence type="ECO:0000313" key="2">
    <source>
        <dbReference type="EMBL" id="KAK6731005.1"/>
    </source>
</evidence>